<proteinExistence type="predicted"/>
<dbReference type="InterPro" id="IPR002051">
    <property type="entry name" value="Haem_Oase"/>
</dbReference>
<dbReference type="CDD" id="cd19165">
    <property type="entry name" value="HemeO"/>
    <property type="match status" value="1"/>
</dbReference>
<dbReference type="InterPro" id="IPR016053">
    <property type="entry name" value="Haem_Oase-like"/>
</dbReference>
<keyword evidence="3" id="KW-0408">Iron</keyword>
<evidence type="ECO:0000256" key="3">
    <source>
        <dbReference type="ARBA" id="ARBA00023004"/>
    </source>
</evidence>
<dbReference type="EMBL" id="CP088156">
    <property type="protein sequence ID" value="UFZ07699.1"/>
    <property type="molecule type" value="Genomic_DNA"/>
</dbReference>
<dbReference type="SUPFAM" id="SSF48613">
    <property type="entry name" value="Heme oxygenase-like"/>
    <property type="match status" value="1"/>
</dbReference>
<dbReference type="InterPro" id="IPR016084">
    <property type="entry name" value="Haem_Oase-like_multi-hlx"/>
</dbReference>
<dbReference type="PRINTS" id="PR00088">
    <property type="entry name" value="HAEMOXYGNASE"/>
</dbReference>
<evidence type="ECO:0000256" key="1">
    <source>
        <dbReference type="ARBA" id="ARBA00022617"/>
    </source>
</evidence>
<accession>A0ABY3RKB3</accession>
<dbReference type="PIRSF" id="PIRSF000343">
    <property type="entry name" value="Haem_Oase"/>
    <property type="match status" value="1"/>
</dbReference>
<evidence type="ECO:0000313" key="4">
    <source>
        <dbReference type="EMBL" id="UFZ07699.1"/>
    </source>
</evidence>
<dbReference type="Proteomes" id="UP001431010">
    <property type="component" value="Chromosome"/>
</dbReference>
<keyword evidence="5" id="KW-1185">Reference proteome</keyword>
<evidence type="ECO:0000256" key="2">
    <source>
        <dbReference type="ARBA" id="ARBA00022723"/>
    </source>
</evidence>
<reference evidence="4" key="1">
    <citation type="journal article" date="2024" name="Antonie Van Leeuwenhoek">
        <title>Bradyrhizobium ontarionense sp. nov., a novel bacterial symbiont isolated from Aeschynomene indica (Indian jointvetch), harbours photosynthesis, nitrogen fixation and nitrous oxide (N2O) reductase genes.</title>
        <authorList>
            <person name="Bromfield E.S.P."/>
            <person name="Cloutier S."/>
        </authorList>
    </citation>
    <scope>NUCLEOTIDE SEQUENCE</scope>
    <source>
        <strain evidence="4">A19</strain>
    </source>
</reference>
<name>A0ABY3RKB3_9BRAD</name>
<protein>
    <submittedName>
        <fullName evidence="4">Biliverdin-producing heme oxygenase</fullName>
    </submittedName>
</protein>
<dbReference type="PANTHER" id="PTHR10720">
    <property type="entry name" value="HEME OXYGENASE"/>
    <property type="match status" value="1"/>
</dbReference>
<sequence length="227" mass="24658">MLDRVESDHIEMAGRSTRPASLLDAMRERTRTLHVTAERTGIVAELLRGRGTRRAYALLLRNLLPVYEALESELLRHEGTRAVGLIVRPELHRSAAIRADLAQLDVAGLPVLPEAIAYVSAIQEAGAGAGHPLLAHAYTRYLGDLSGGQIIKKILARSLDLRPESLSFYEFPDIADLQRFKNDYRNALEQAGAAMVEHGAVVEEAALAFMLNIALSEALQAAAGFGA</sequence>
<dbReference type="RefSeq" id="WP_231327149.1">
    <property type="nucleotide sequence ID" value="NZ_CP088156.1"/>
</dbReference>
<evidence type="ECO:0000313" key="5">
    <source>
        <dbReference type="Proteomes" id="UP001431010"/>
    </source>
</evidence>
<organism evidence="4 5">
    <name type="scientific">Bradyrhizobium ontarionense</name>
    <dbReference type="NCBI Taxonomy" id="2898149"/>
    <lineage>
        <taxon>Bacteria</taxon>
        <taxon>Pseudomonadati</taxon>
        <taxon>Pseudomonadota</taxon>
        <taxon>Alphaproteobacteria</taxon>
        <taxon>Hyphomicrobiales</taxon>
        <taxon>Nitrobacteraceae</taxon>
        <taxon>Bradyrhizobium</taxon>
    </lineage>
</organism>
<dbReference type="PANTHER" id="PTHR10720:SF0">
    <property type="entry name" value="HEME OXYGENASE"/>
    <property type="match status" value="1"/>
</dbReference>
<keyword evidence="1" id="KW-0349">Heme</keyword>
<keyword evidence="2" id="KW-0479">Metal-binding</keyword>
<dbReference type="Gene3D" id="1.20.910.10">
    <property type="entry name" value="Heme oxygenase-like"/>
    <property type="match status" value="1"/>
</dbReference>
<dbReference type="Pfam" id="PF01126">
    <property type="entry name" value="Heme_oxygenase"/>
    <property type="match status" value="1"/>
</dbReference>
<gene>
    <name evidence="4" type="ORF">LQG66_15930</name>
</gene>